<dbReference type="OrthoDB" id="461676at2"/>
<gene>
    <name evidence="2" type="ORF">Mic7113_4714</name>
</gene>
<sequence length="95" mass="10313">MLKSVVLALVSLGLVILTTLALAPAGAATSNSETYIWSFASLDSNQLVCKQVVMHPERSLQRRSSQEQVVQMNSISKIVSDRYCANSAKPYIAGR</sequence>
<feature type="chain" id="PRO_5003937566" evidence="1">
    <location>
        <begin position="24"/>
        <end position="95"/>
    </location>
</feature>
<dbReference type="eggNOG" id="ENOG50335JN">
    <property type="taxonomic scope" value="Bacteria"/>
</dbReference>
<dbReference type="HOGENOM" id="CLU_2424392_0_0_3"/>
<dbReference type="RefSeq" id="WP_015184522.1">
    <property type="nucleotide sequence ID" value="NC_019738.1"/>
</dbReference>
<accession>K9WLH0</accession>
<organism evidence="2 3">
    <name type="scientific">Allocoleopsis franciscana PCC 7113</name>
    <dbReference type="NCBI Taxonomy" id="1173027"/>
    <lineage>
        <taxon>Bacteria</taxon>
        <taxon>Bacillati</taxon>
        <taxon>Cyanobacteriota</taxon>
        <taxon>Cyanophyceae</taxon>
        <taxon>Coleofasciculales</taxon>
        <taxon>Coleofasciculaceae</taxon>
        <taxon>Allocoleopsis</taxon>
        <taxon>Allocoleopsis franciscana</taxon>
    </lineage>
</organism>
<reference evidence="2 3" key="1">
    <citation type="submission" date="2012-06" db="EMBL/GenBank/DDBJ databases">
        <title>Finished chromosome of genome of Microcoleus sp. PCC 7113.</title>
        <authorList>
            <consortium name="US DOE Joint Genome Institute"/>
            <person name="Gugger M."/>
            <person name="Coursin T."/>
            <person name="Rippka R."/>
            <person name="Tandeau De Marsac N."/>
            <person name="Huntemann M."/>
            <person name="Wei C.-L."/>
            <person name="Han J."/>
            <person name="Detter J.C."/>
            <person name="Han C."/>
            <person name="Tapia R."/>
            <person name="Chen A."/>
            <person name="Kyrpides N."/>
            <person name="Mavromatis K."/>
            <person name="Markowitz V."/>
            <person name="Szeto E."/>
            <person name="Ivanova N."/>
            <person name="Pagani I."/>
            <person name="Pati A."/>
            <person name="Goodwin L."/>
            <person name="Nordberg H.P."/>
            <person name="Cantor M.N."/>
            <person name="Hua S.X."/>
            <person name="Woyke T."/>
            <person name="Kerfeld C.A."/>
        </authorList>
    </citation>
    <scope>NUCLEOTIDE SEQUENCE [LARGE SCALE GENOMIC DNA]</scope>
    <source>
        <strain evidence="2 3">PCC 7113</strain>
    </source>
</reference>
<evidence type="ECO:0000256" key="1">
    <source>
        <dbReference type="SAM" id="SignalP"/>
    </source>
</evidence>
<proteinExistence type="predicted"/>
<feature type="signal peptide" evidence="1">
    <location>
        <begin position="1"/>
        <end position="23"/>
    </location>
</feature>
<keyword evidence="3" id="KW-1185">Reference proteome</keyword>
<dbReference type="KEGG" id="mic:Mic7113_4714"/>
<protein>
    <submittedName>
        <fullName evidence="2">Uncharacterized protein</fullName>
    </submittedName>
</protein>
<evidence type="ECO:0000313" key="3">
    <source>
        <dbReference type="Proteomes" id="UP000010471"/>
    </source>
</evidence>
<dbReference type="AlphaFoldDB" id="K9WLH0"/>
<evidence type="ECO:0000313" key="2">
    <source>
        <dbReference type="EMBL" id="AFZ20387.1"/>
    </source>
</evidence>
<dbReference type="Proteomes" id="UP000010471">
    <property type="component" value="Chromosome"/>
</dbReference>
<name>K9WLH0_9CYAN</name>
<dbReference type="EMBL" id="CP003630">
    <property type="protein sequence ID" value="AFZ20387.1"/>
    <property type="molecule type" value="Genomic_DNA"/>
</dbReference>
<keyword evidence="1" id="KW-0732">Signal</keyword>